<gene>
    <name evidence="9" type="ORF">SAMN04488055_1478</name>
</gene>
<keyword evidence="5 7" id="KW-1133">Transmembrane helix</keyword>
<reference evidence="9 10" key="1">
    <citation type="submission" date="2016-11" db="EMBL/GenBank/DDBJ databases">
        <authorList>
            <person name="Jaros S."/>
            <person name="Januszkiewicz K."/>
            <person name="Wedrychowicz H."/>
        </authorList>
    </citation>
    <scope>NUCLEOTIDE SEQUENCE [LARGE SCALE GENOMIC DNA]</scope>
    <source>
        <strain evidence="9 10">DSM 24787</strain>
    </source>
</reference>
<dbReference type="PANTHER" id="PTHR43731:SF14">
    <property type="entry name" value="PRESENILIN-ASSOCIATED RHOMBOID-LIKE PROTEIN, MITOCHONDRIAL"/>
    <property type="match status" value="1"/>
</dbReference>
<dbReference type="InterPro" id="IPR035952">
    <property type="entry name" value="Rhomboid-like_sf"/>
</dbReference>
<feature type="transmembrane region" description="Helical" evidence="7">
    <location>
        <begin position="76"/>
        <end position="98"/>
    </location>
</feature>
<comment type="subcellular location">
    <subcellularLocation>
        <location evidence="1">Membrane</location>
        <topology evidence="1">Multi-pass membrane protein</topology>
    </subcellularLocation>
</comment>
<name>A0A1N6ECN5_9BACT</name>
<keyword evidence="4" id="KW-0378">Hydrolase</keyword>
<dbReference type="Pfam" id="PF01694">
    <property type="entry name" value="Rhomboid"/>
    <property type="match status" value="1"/>
</dbReference>
<feature type="transmembrane region" description="Helical" evidence="7">
    <location>
        <begin position="172"/>
        <end position="196"/>
    </location>
</feature>
<evidence type="ECO:0000259" key="8">
    <source>
        <dbReference type="Pfam" id="PF01694"/>
    </source>
</evidence>
<feature type="domain" description="Peptidase S54 rhomboid" evidence="8">
    <location>
        <begin position="41"/>
        <end position="187"/>
    </location>
</feature>
<evidence type="ECO:0000313" key="9">
    <source>
        <dbReference type="EMBL" id="SIN80667.1"/>
    </source>
</evidence>
<keyword evidence="6 7" id="KW-0472">Membrane</keyword>
<keyword evidence="10" id="KW-1185">Reference proteome</keyword>
<dbReference type="AlphaFoldDB" id="A0A1N6ECN5"/>
<evidence type="ECO:0000256" key="1">
    <source>
        <dbReference type="ARBA" id="ARBA00004141"/>
    </source>
</evidence>
<evidence type="ECO:0000313" key="10">
    <source>
        <dbReference type="Proteomes" id="UP000185003"/>
    </source>
</evidence>
<dbReference type="STRING" id="536979.SAMN04488055_1478"/>
<sequence length="203" mass="23574">MAISITLIIIIFTCIVSITSFNRPDQIDKLSFWPYMINERKEWYRFITSGFVHSDFMHLGFNMLTLWFFGNAMEQYFQLYFGSKFFFVLLYVLGLILPDISSYFRQKDNISYRAIGASGAVSAVLFSIIIFDPWMMIQVFFIPLPAIVFGVLYLAYSWYMAKRGGDNIGHDVHFWGAVLGLVFPIVLKPELGLLFIDRLLSKF</sequence>
<evidence type="ECO:0000256" key="6">
    <source>
        <dbReference type="ARBA" id="ARBA00023136"/>
    </source>
</evidence>
<dbReference type="GO" id="GO:0016020">
    <property type="term" value="C:membrane"/>
    <property type="evidence" value="ECO:0007669"/>
    <property type="project" value="UniProtKB-SubCell"/>
</dbReference>
<dbReference type="EMBL" id="FSRA01000001">
    <property type="protein sequence ID" value="SIN80667.1"/>
    <property type="molecule type" value="Genomic_DNA"/>
</dbReference>
<dbReference type="GO" id="GO:0006508">
    <property type="term" value="P:proteolysis"/>
    <property type="evidence" value="ECO:0007669"/>
    <property type="project" value="UniProtKB-KW"/>
</dbReference>
<evidence type="ECO:0000256" key="5">
    <source>
        <dbReference type="ARBA" id="ARBA00022989"/>
    </source>
</evidence>
<dbReference type="Gene3D" id="1.20.1540.10">
    <property type="entry name" value="Rhomboid-like"/>
    <property type="match status" value="1"/>
</dbReference>
<keyword evidence="3 7" id="KW-0812">Transmembrane</keyword>
<dbReference type="RefSeq" id="WP_074238619.1">
    <property type="nucleotide sequence ID" value="NZ_FSRA01000001.1"/>
</dbReference>
<evidence type="ECO:0000256" key="7">
    <source>
        <dbReference type="SAM" id="Phobius"/>
    </source>
</evidence>
<evidence type="ECO:0000256" key="4">
    <source>
        <dbReference type="ARBA" id="ARBA00022801"/>
    </source>
</evidence>
<evidence type="ECO:0000256" key="2">
    <source>
        <dbReference type="ARBA" id="ARBA00009045"/>
    </source>
</evidence>
<dbReference type="OrthoDB" id="9807874at2"/>
<feature type="transmembrane region" description="Helical" evidence="7">
    <location>
        <begin position="43"/>
        <end position="70"/>
    </location>
</feature>
<protein>
    <submittedName>
        <fullName evidence="9">Membrane associated serine protease, rhomboid family</fullName>
    </submittedName>
</protein>
<organism evidence="9 10">
    <name type="scientific">Chitinophaga niabensis</name>
    <dbReference type="NCBI Taxonomy" id="536979"/>
    <lineage>
        <taxon>Bacteria</taxon>
        <taxon>Pseudomonadati</taxon>
        <taxon>Bacteroidota</taxon>
        <taxon>Chitinophagia</taxon>
        <taxon>Chitinophagales</taxon>
        <taxon>Chitinophagaceae</taxon>
        <taxon>Chitinophaga</taxon>
    </lineage>
</organism>
<dbReference type="Proteomes" id="UP000185003">
    <property type="component" value="Unassembled WGS sequence"/>
</dbReference>
<dbReference type="SUPFAM" id="SSF144091">
    <property type="entry name" value="Rhomboid-like"/>
    <property type="match status" value="1"/>
</dbReference>
<dbReference type="PANTHER" id="PTHR43731">
    <property type="entry name" value="RHOMBOID PROTEASE"/>
    <property type="match status" value="1"/>
</dbReference>
<dbReference type="GO" id="GO:0004252">
    <property type="term" value="F:serine-type endopeptidase activity"/>
    <property type="evidence" value="ECO:0007669"/>
    <property type="project" value="InterPro"/>
</dbReference>
<feature type="transmembrane region" description="Helical" evidence="7">
    <location>
        <begin position="137"/>
        <end position="160"/>
    </location>
</feature>
<feature type="transmembrane region" description="Helical" evidence="7">
    <location>
        <begin position="110"/>
        <end position="131"/>
    </location>
</feature>
<keyword evidence="9" id="KW-0645">Protease</keyword>
<accession>A0A1N6ECN5</accession>
<evidence type="ECO:0000256" key="3">
    <source>
        <dbReference type="ARBA" id="ARBA00022692"/>
    </source>
</evidence>
<proteinExistence type="inferred from homology"/>
<dbReference type="InterPro" id="IPR050925">
    <property type="entry name" value="Rhomboid_protease_S54"/>
</dbReference>
<dbReference type="InterPro" id="IPR022764">
    <property type="entry name" value="Peptidase_S54_rhomboid_dom"/>
</dbReference>
<comment type="similarity">
    <text evidence="2">Belongs to the peptidase S54 family.</text>
</comment>
<feature type="transmembrane region" description="Helical" evidence="7">
    <location>
        <begin position="6"/>
        <end position="22"/>
    </location>
</feature>